<accession>A0AAD1UGR6</accession>
<keyword evidence="4" id="KW-1185">Reference proteome</keyword>
<feature type="signal peptide" evidence="2">
    <location>
        <begin position="1"/>
        <end position="17"/>
    </location>
</feature>
<keyword evidence="1" id="KW-1133">Transmembrane helix</keyword>
<dbReference type="EMBL" id="CAMPGE010006114">
    <property type="protein sequence ID" value="CAI2364958.1"/>
    <property type="molecule type" value="Genomic_DNA"/>
</dbReference>
<gene>
    <name evidence="3" type="ORF">ECRASSUSDP1_LOCUS6308</name>
</gene>
<feature type="chain" id="PRO_5041975331" evidence="2">
    <location>
        <begin position="18"/>
        <end position="313"/>
    </location>
</feature>
<evidence type="ECO:0000313" key="4">
    <source>
        <dbReference type="Proteomes" id="UP001295684"/>
    </source>
</evidence>
<protein>
    <submittedName>
        <fullName evidence="3">Uncharacterized protein</fullName>
    </submittedName>
</protein>
<keyword evidence="1" id="KW-0472">Membrane</keyword>
<feature type="transmembrane region" description="Helical" evidence="1">
    <location>
        <begin position="236"/>
        <end position="261"/>
    </location>
</feature>
<dbReference type="Proteomes" id="UP001295684">
    <property type="component" value="Unassembled WGS sequence"/>
</dbReference>
<keyword evidence="1" id="KW-0812">Transmembrane</keyword>
<organism evidence="3 4">
    <name type="scientific">Euplotes crassus</name>
    <dbReference type="NCBI Taxonomy" id="5936"/>
    <lineage>
        <taxon>Eukaryota</taxon>
        <taxon>Sar</taxon>
        <taxon>Alveolata</taxon>
        <taxon>Ciliophora</taxon>
        <taxon>Intramacronucleata</taxon>
        <taxon>Spirotrichea</taxon>
        <taxon>Hypotrichia</taxon>
        <taxon>Euplotida</taxon>
        <taxon>Euplotidae</taxon>
        <taxon>Moneuplotes</taxon>
    </lineage>
</organism>
<comment type="caution">
    <text evidence="3">The sequence shown here is derived from an EMBL/GenBank/DDBJ whole genome shotgun (WGS) entry which is preliminary data.</text>
</comment>
<sequence>MIKLTLSLTLLAGCCLGQTIGMERSLVVSSSQSDCKTCVNNGSQRWCAPVGITQANGECCNSGDTSGYCASSSSYACSGATNIQGTAGLILCPEVTAKCGETNHALPNTYQYWSIVVSSLPSDAVCAERFYTSTSSIDQAKIAMNSISGAIATVYKAPRGEANYTLIGTLNAGYIATVSFSPSVDVYVVINPYSSTIRYNITAIGAIAPVPSNSSSSSGSSGGDEISKESKTDLTALWIVLGVVGGLAFIAIGIVTFICIWKKSKGGVHIPPPKPSEIPHPSLPKPNLNTTSAKMTHIGSTFQIAHPTKHPEP</sequence>
<proteinExistence type="predicted"/>
<name>A0AAD1UGR6_EUPCR</name>
<evidence type="ECO:0000256" key="1">
    <source>
        <dbReference type="SAM" id="Phobius"/>
    </source>
</evidence>
<reference evidence="3" key="1">
    <citation type="submission" date="2023-07" db="EMBL/GenBank/DDBJ databases">
        <authorList>
            <consortium name="AG Swart"/>
            <person name="Singh M."/>
            <person name="Singh A."/>
            <person name="Seah K."/>
            <person name="Emmerich C."/>
        </authorList>
    </citation>
    <scope>NUCLEOTIDE SEQUENCE</scope>
    <source>
        <strain evidence="3">DP1</strain>
    </source>
</reference>
<evidence type="ECO:0000313" key="3">
    <source>
        <dbReference type="EMBL" id="CAI2364958.1"/>
    </source>
</evidence>
<dbReference type="AlphaFoldDB" id="A0AAD1UGR6"/>
<keyword evidence="2" id="KW-0732">Signal</keyword>
<evidence type="ECO:0000256" key="2">
    <source>
        <dbReference type="SAM" id="SignalP"/>
    </source>
</evidence>